<sequence>MRWIDKAPLLALLWPSSGPPLALSAADSNGPWNRSAEQQHSLPFCLVDENVSMPGLPLCLTRQAAIPSIRPPCAGISAWWLRS</sequence>
<name>A0A9P8QNW8_9HYPO</name>
<dbReference type="EMBL" id="JAIWOZ010000004">
    <property type="protein sequence ID" value="KAH6606810.1"/>
    <property type="molecule type" value="Genomic_DNA"/>
</dbReference>
<accession>A0A9P8QNW8</accession>
<evidence type="ECO:0000313" key="3">
    <source>
        <dbReference type="Proteomes" id="UP000827724"/>
    </source>
</evidence>
<feature type="chain" id="PRO_5040158403" description="Secreted protein" evidence="1">
    <location>
        <begin position="25"/>
        <end position="83"/>
    </location>
</feature>
<evidence type="ECO:0000256" key="1">
    <source>
        <dbReference type="SAM" id="SignalP"/>
    </source>
</evidence>
<keyword evidence="3" id="KW-1185">Reference proteome</keyword>
<comment type="caution">
    <text evidence="2">The sequence shown here is derived from an EMBL/GenBank/DDBJ whole genome shotgun (WGS) entry which is preliminary data.</text>
</comment>
<organism evidence="2 3">
    <name type="scientific">Trichoderma cornu-damae</name>
    <dbReference type="NCBI Taxonomy" id="654480"/>
    <lineage>
        <taxon>Eukaryota</taxon>
        <taxon>Fungi</taxon>
        <taxon>Dikarya</taxon>
        <taxon>Ascomycota</taxon>
        <taxon>Pezizomycotina</taxon>
        <taxon>Sordariomycetes</taxon>
        <taxon>Hypocreomycetidae</taxon>
        <taxon>Hypocreales</taxon>
        <taxon>Hypocreaceae</taxon>
        <taxon>Trichoderma</taxon>
    </lineage>
</organism>
<evidence type="ECO:0000313" key="2">
    <source>
        <dbReference type="EMBL" id="KAH6606810.1"/>
    </source>
</evidence>
<feature type="signal peptide" evidence="1">
    <location>
        <begin position="1"/>
        <end position="24"/>
    </location>
</feature>
<evidence type="ECO:0008006" key="4">
    <source>
        <dbReference type="Google" id="ProtNLM"/>
    </source>
</evidence>
<proteinExistence type="predicted"/>
<protein>
    <recommendedName>
        <fullName evidence="4">Secreted protein</fullName>
    </recommendedName>
</protein>
<reference evidence="2" key="1">
    <citation type="submission" date="2021-08" db="EMBL/GenBank/DDBJ databases">
        <title>Chromosome-Level Trichoderma cornu-damae using Hi-C Data.</title>
        <authorList>
            <person name="Kim C.S."/>
        </authorList>
    </citation>
    <scope>NUCLEOTIDE SEQUENCE</scope>
    <source>
        <strain evidence="2">KA19-0412C</strain>
    </source>
</reference>
<keyword evidence="1" id="KW-0732">Signal</keyword>
<dbReference type="Proteomes" id="UP000827724">
    <property type="component" value="Unassembled WGS sequence"/>
</dbReference>
<dbReference type="AlphaFoldDB" id="A0A9P8QNW8"/>
<gene>
    <name evidence="2" type="ORF">Trco_005963</name>
</gene>